<proteinExistence type="predicted"/>
<comment type="caution">
    <text evidence="1">The sequence shown here is derived from an EMBL/GenBank/DDBJ whole genome shotgun (WGS) entry which is preliminary data.</text>
</comment>
<evidence type="ECO:0000313" key="1">
    <source>
        <dbReference type="EMBL" id="CAK0822868.1"/>
    </source>
</evidence>
<dbReference type="Proteomes" id="UP001189429">
    <property type="component" value="Unassembled WGS sequence"/>
</dbReference>
<reference evidence="1" key="1">
    <citation type="submission" date="2023-10" db="EMBL/GenBank/DDBJ databases">
        <authorList>
            <person name="Chen Y."/>
            <person name="Shah S."/>
            <person name="Dougan E. K."/>
            <person name="Thang M."/>
            <person name="Chan C."/>
        </authorList>
    </citation>
    <scope>NUCLEOTIDE SEQUENCE [LARGE SCALE GENOMIC DNA]</scope>
</reference>
<evidence type="ECO:0008006" key="3">
    <source>
        <dbReference type="Google" id="ProtNLM"/>
    </source>
</evidence>
<accession>A0ABN9RU67</accession>
<gene>
    <name evidence="1" type="ORF">PCOR1329_LOCUS23775</name>
</gene>
<evidence type="ECO:0000313" key="2">
    <source>
        <dbReference type="Proteomes" id="UP001189429"/>
    </source>
</evidence>
<name>A0ABN9RU67_9DINO</name>
<sequence length="191" mass="21439">MGTFHASGVPYIAHRDDWDWLAPGWASITARLHEHSPSGYYVDMFGWSLANAHKGHRQFMMNNLIAGLEINDVLAISWTVFVSNPFRSKGRTATERRSSKTQRKRKHCLARSLPHVIRHHVARRLRGLERRRRLEGGHVLHGHRGAHRPSVLLSPSRAGAVCPAVRLVSSGSAFCLSVLLGVVCFCARLLR</sequence>
<keyword evidence="2" id="KW-1185">Reference proteome</keyword>
<organism evidence="1 2">
    <name type="scientific">Prorocentrum cordatum</name>
    <dbReference type="NCBI Taxonomy" id="2364126"/>
    <lineage>
        <taxon>Eukaryota</taxon>
        <taxon>Sar</taxon>
        <taxon>Alveolata</taxon>
        <taxon>Dinophyceae</taxon>
        <taxon>Prorocentrales</taxon>
        <taxon>Prorocentraceae</taxon>
        <taxon>Prorocentrum</taxon>
    </lineage>
</organism>
<dbReference type="EMBL" id="CAUYUJ010008102">
    <property type="protein sequence ID" value="CAK0822868.1"/>
    <property type="molecule type" value="Genomic_DNA"/>
</dbReference>
<protein>
    <recommendedName>
        <fullName evidence="3">Phospholipase B-like</fullName>
    </recommendedName>
</protein>